<accession>A0A917ZWU6</accession>
<keyword evidence="2" id="KW-1185">Reference proteome</keyword>
<comment type="caution">
    <text evidence="1">The sequence shown here is derived from an EMBL/GenBank/DDBJ whole genome shotgun (WGS) entry which is preliminary data.</text>
</comment>
<name>A0A917ZWU6_9ACTN</name>
<evidence type="ECO:0000313" key="1">
    <source>
        <dbReference type="EMBL" id="GGO98364.1"/>
    </source>
</evidence>
<dbReference type="AlphaFoldDB" id="A0A917ZWU6"/>
<dbReference type="RefSeq" id="WP_189135190.1">
    <property type="nucleotide sequence ID" value="NZ_BMMS01000037.1"/>
</dbReference>
<proteinExistence type="predicted"/>
<gene>
    <name evidence="1" type="ORF">GCM10012280_62360</name>
</gene>
<organism evidence="1 2">
    <name type="scientific">Wenjunlia tyrosinilytica</name>
    <dbReference type="NCBI Taxonomy" id="1544741"/>
    <lineage>
        <taxon>Bacteria</taxon>
        <taxon>Bacillati</taxon>
        <taxon>Actinomycetota</taxon>
        <taxon>Actinomycetes</taxon>
        <taxon>Kitasatosporales</taxon>
        <taxon>Streptomycetaceae</taxon>
        <taxon>Wenjunlia</taxon>
    </lineage>
</organism>
<protein>
    <submittedName>
        <fullName evidence="1">Uncharacterized protein</fullName>
    </submittedName>
</protein>
<dbReference type="Proteomes" id="UP000641932">
    <property type="component" value="Unassembled WGS sequence"/>
</dbReference>
<reference evidence="1" key="2">
    <citation type="submission" date="2020-09" db="EMBL/GenBank/DDBJ databases">
        <authorList>
            <person name="Sun Q."/>
            <person name="Zhou Y."/>
        </authorList>
    </citation>
    <scope>NUCLEOTIDE SEQUENCE</scope>
    <source>
        <strain evidence="1">CGMCC 4.7201</strain>
    </source>
</reference>
<sequence>MTIIAVTTAAPIRPQAVSDGVEDVVQEAWSVFGEVQDLVKFGIEVEVTIRPGEILADLVVRKEAAHLLPALVKELENSGISRTKNGFRVAGTMCQGNVSLRIIVDSSQITVEQIEALVAAADVDFDAYAGGDDRTEWAA</sequence>
<reference evidence="1" key="1">
    <citation type="journal article" date="2014" name="Int. J. Syst. Evol. Microbiol.">
        <title>Complete genome sequence of Corynebacterium casei LMG S-19264T (=DSM 44701T), isolated from a smear-ripened cheese.</title>
        <authorList>
            <consortium name="US DOE Joint Genome Institute (JGI-PGF)"/>
            <person name="Walter F."/>
            <person name="Albersmeier A."/>
            <person name="Kalinowski J."/>
            <person name="Ruckert C."/>
        </authorList>
    </citation>
    <scope>NUCLEOTIDE SEQUENCE</scope>
    <source>
        <strain evidence="1">CGMCC 4.7201</strain>
    </source>
</reference>
<evidence type="ECO:0000313" key="2">
    <source>
        <dbReference type="Proteomes" id="UP000641932"/>
    </source>
</evidence>
<dbReference type="EMBL" id="BMMS01000037">
    <property type="protein sequence ID" value="GGO98364.1"/>
    <property type="molecule type" value="Genomic_DNA"/>
</dbReference>